<evidence type="ECO:0000256" key="1">
    <source>
        <dbReference type="ARBA" id="ARBA00004141"/>
    </source>
</evidence>
<accession>A0AAD4QXY7</accession>
<sequence>MSTILLHLRNSSFPPEIPPEETPELWQTWFYGLLIVTAASFLSPLGMLMVPLLSKNLYDRFMTFLVALGIGAMSGSCIFILIPQAFNITELTKFDYMTKSWIIITALYSFFVVDRILSVVIELRRRNNCRRKIHLSTLEAILEKSKPTKNQKKQSTSKNGHAIQPQYPMEVLATATSLPKNVQNGNIGNCEETELHNRTEKECQGLEDDVEVGMNYNALTRTLSTRKTYAVVKQEHNARNAPDKIQFEAEDGSLYNIDSKALSRQLSADCSEHMSRTYDLESGKFHNQNTQTDHHSAFCEGYSNGGYASAMNSPKLSKADPVVDVSVQVHEKHVIERGKAEVASVAYMIIFGSSANNFVDGMSTGAAFSDSIIRGLTIGLAVLSQQFPQELGTLAILVNSGLGIKRAILYNMIPITLSYFGFAAGVIADSMDDSFDSFVFCVSAGMYLYIFLGTLLPEIRDSFNEVIKRDLWEAALCTILQFSGIAFGVAFLYFMHGNDDNDDEI</sequence>
<feature type="transmembrane region" description="Helical" evidence="6">
    <location>
        <begin position="437"/>
        <end position="459"/>
    </location>
</feature>
<evidence type="ECO:0000313" key="8">
    <source>
        <dbReference type="Proteomes" id="UP001201812"/>
    </source>
</evidence>
<protein>
    <submittedName>
        <fullName evidence="7">ZIP zinc transporter domain-containing protein</fullName>
    </submittedName>
</protein>
<reference evidence="7" key="1">
    <citation type="submission" date="2022-01" db="EMBL/GenBank/DDBJ databases">
        <title>Genome Sequence Resource for Two Populations of Ditylenchus destructor, the Migratory Endoparasitic Phytonematode.</title>
        <authorList>
            <person name="Zhang H."/>
            <person name="Lin R."/>
            <person name="Xie B."/>
        </authorList>
    </citation>
    <scope>NUCLEOTIDE SEQUENCE</scope>
    <source>
        <strain evidence="7">BazhouSP</strain>
    </source>
</reference>
<dbReference type="InterPro" id="IPR003689">
    <property type="entry name" value="ZIP"/>
</dbReference>
<keyword evidence="4 6" id="KW-1133">Transmembrane helix</keyword>
<evidence type="ECO:0000256" key="5">
    <source>
        <dbReference type="ARBA" id="ARBA00023136"/>
    </source>
</evidence>
<keyword evidence="3 6" id="KW-0812">Transmembrane</keyword>
<evidence type="ECO:0000256" key="2">
    <source>
        <dbReference type="ARBA" id="ARBA00006939"/>
    </source>
</evidence>
<name>A0AAD4QXY7_9BILA</name>
<dbReference type="InterPro" id="IPR050799">
    <property type="entry name" value="ZIP_Transporter"/>
</dbReference>
<feature type="transmembrane region" description="Helical" evidence="6">
    <location>
        <begin position="62"/>
        <end position="82"/>
    </location>
</feature>
<dbReference type="EMBL" id="JAKKPZ010000090">
    <property type="protein sequence ID" value="KAI1702958.1"/>
    <property type="molecule type" value="Genomic_DNA"/>
</dbReference>
<keyword evidence="8" id="KW-1185">Reference proteome</keyword>
<dbReference type="GO" id="GO:0005886">
    <property type="term" value="C:plasma membrane"/>
    <property type="evidence" value="ECO:0007669"/>
    <property type="project" value="TreeGrafter"/>
</dbReference>
<feature type="transmembrane region" description="Helical" evidence="6">
    <location>
        <begin position="102"/>
        <end position="123"/>
    </location>
</feature>
<dbReference type="GO" id="GO:0005385">
    <property type="term" value="F:zinc ion transmembrane transporter activity"/>
    <property type="evidence" value="ECO:0007669"/>
    <property type="project" value="TreeGrafter"/>
</dbReference>
<keyword evidence="5 6" id="KW-0472">Membrane</keyword>
<feature type="transmembrane region" description="Helical" evidence="6">
    <location>
        <begin position="29"/>
        <end position="50"/>
    </location>
</feature>
<gene>
    <name evidence="7" type="ORF">DdX_15195</name>
</gene>
<dbReference type="PANTHER" id="PTHR12191:SF32">
    <property type="entry name" value="ZRT (ZRT), IRT- (IRT-) LIKE PROTEIN TRANSPORTER"/>
    <property type="match status" value="1"/>
</dbReference>
<feature type="transmembrane region" description="Helical" evidence="6">
    <location>
        <begin position="408"/>
        <end position="431"/>
    </location>
</feature>
<dbReference type="GO" id="GO:0140410">
    <property type="term" value="F:monoatomic cation:bicarbonate symporter activity"/>
    <property type="evidence" value="ECO:0007669"/>
    <property type="project" value="TreeGrafter"/>
</dbReference>
<dbReference type="Proteomes" id="UP001201812">
    <property type="component" value="Unassembled WGS sequence"/>
</dbReference>
<dbReference type="Pfam" id="PF02535">
    <property type="entry name" value="Zip"/>
    <property type="match status" value="1"/>
</dbReference>
<evidence type="ECO:0000256" key="6">
    <source>
        <dbReference type="SAM" id="Phobius"/>
    </source>
</evidence>
<proteinExistence type="inferred from homology"/>
<comment type="subcellular location">
    <subcellularLocation>
        <location evidence="1">Membrane</location>
        <topology evidence="1">Multi-pass membrane protein</topology>
    </subcellularLocation>
</comment>
<feature type="transmembrane region" description="Helical" evidence="6">
    <location>
        <begin position="471"/>
        <end position="495"/>
    </location>
</feature>
<comment type="caution">
    <text evidence="7">The sequence shown here is derived from an EMBL/GenBank/DDBJ whole genome shotgun (WGS) entry which is preliminary data.</text>
</comment>
<organism evidence="7 8">
    <name type="scientific">Ditylenchus destructor</name>
    <dbReference type="NCBI Taxonomy" id="166010"/>
    <lineage>
        <taxon>Eukaryota</taxon>
        <taxon>Metazoa</taxon>
        <taxon>Ecdysozoa</taxon>
        <taxon>Nematoda</taxon>
        <taxon>Chromadorea</taxon>
        <taxon>Rhabditida</taxon>
        <taxon>Tylenchina</taxon>
        <taxon>Tylenchomorpha</taxon>
        <taxon>Sphaerularioidea</taxon>
        <taxon>Anguinidae</taxon>
        <taxon>Anguininae</taxon>
        <taxon>Ditylenchus</taxon>
    </lineage>
</organism>
<comment type="similarity">
    <text evidence="2">Belongs to the ZIP transporter (TC 2.A.5) family.</text>
</comment>
<dbReference type="GO" id="GO:0071578">
    <property type="term" value="P:zinc ion import across plasma membrane"/>
    <property type="evidence" value="ECO:0007669"/>
    <property type="project" value="TreeGrafter"/>
</dbReference>
<evidence type="ECO:0000256" key="4">
    <source>
        <dbReference type="ARBA" id="ARBA00022989"/>
    </source>
</evidence>
<dbReference type="AlphaFoldDB" id="A0AAD4QXY7"/>
<dbReference type="PANTHER" id="PTHR12191">
    <property type="entry name" value="SOLUTE CARRIER FAMILY 39"/>
    <property type="match status" value="1"/>
</dbReference>
<dbReference type="GO" id="GO:0030003">
    <property type="term" value="P:intracellular monoatomic cation homeostasis"/>
    <property type="evidence" value="ECO:0007669"/>
    <property type="project" value="TreeGrafter"/>
</dbReference>
<evidence type="ECO:0000256" key="3">
    <source>
        <dbReference type="ARBA" id="ARBA00022692"/>
    </source>
</evidence>
<evidence type="ECO:0000313" key="7">
    <source>
        <dbReference type="EMBL" id="KAI1702958.1"/>
    </source>
</evidence>